<comment type="caution">
    <text evidence="2">The sequence shown here is derived from an EMBL/GenBank/DDBJ whole genome shotgun (WGS) entry which is preliminary data.</text>
</comment>
<name>A0A504YKQ4_FASGI</name>
<feature type="transmembrane region" description="Helical" evidence="1">
    <location>
        <begin position="103"/>
        <end position="128"/>
    </location>
</feature>
<gene>
    <name evidence="2" type="ORF">FGIG_09118</name>
</gene>
<dbReference type="Proteomes" id="UP000316759">
    <property type="component" value="Unassembled WGS sequence"/>
</dbReference>
<dbReference type="InterPro" id="IPR001372">
    <property type="entry name" value="Dynein_light_chain_typ-1/2"/>
</dbReference>
<dbReference type="AlphaFoldDB" id="A0A504YKQ4"/>
<evidence type="ECO:0000313" key="3">
    <source>
        <dbReference type="Proteomes" id="UP000316759"/>
    </source>
</evidence>
<proteinExistence type="predicted"/>
<reference evidence="2 3" key="1">
    <citation type="submission" date="2019-04" db="EMBL/GenBank/DDBJ databases">
        <title>Annotation for the trematode Fasciola gigantica.</title>
        <authorList>
            <person name="Choi Y.-J."/>
        </authorList>
    </citation>
    <scope>NUCLEOTIDE SEQUENCE [LARGE SCALE GENOMIC DNA]</scope>
    <source>
        <strain evidence="2">Uganda_cow_1</strain>
    </source>
</reference>
<sequence>MSELVVQRSDMKGDMHGEVIKLANELWQDVRVPRKVAEEMKKYMDTKHQRAWHCIVGRDFNLTNENHRNIAEQLLYPTCYCIVLYCFILYCIVQYLTAINCNVLLYIVLYCIVLCSMHQFEHVCTMLFSKKKKASKISCRAKQDFISHRLTSLLVRARVSVTKKALRMRTPVFELPNKLSLRNMYTRLCNPFSKPLCSNIYPLAA</sequence>
<dbReference type="SUPFAM" id="SSF54648">
    <property type="entry name" value="DLC"/>
    <property type="match status" value="1"/>
</dbReference>
<protein>
    <recommendedName>
        <fullName evidence="4">Dynein light chain</fullName>
    </recommendedName>
</protein>
<dbReference type="GO" id="GO:0007017">
    <property type="term" value="P:microtubule-based process"/>
    <property type="evidence" value="ECO:0007669"/>
    <property type="project" value="InterPro"/>
</dbReference>
<evidence type="ECO:0000313" key="2">
    <source>
        <dbReference type="EMBL" id="TPP60971.1"/>
    </source>
</evidence>
<dbReference type="STRING" id="46835.A0A504YKQ4"/>
<dbReference type="GO" id="GO:0045505">
    <property type="term" value="F:dynein intermediate chain binding"/>
    <property type="evidence" value="ECO:0007669"/>
    <property type="project" value="TreeGrafter"/>
</dbReference>
<dbReference type="EMBL" id="SUNJ01008749">
    <property type="protein sequence ID" value="TPP60971.1"/>
    <property type="molecule type" value="Genomic_DNA"/>
</dbReference>
<feature type="transmembrane region" description="Helical" evidence="1">
    <location>
        <begin position="74"/>
        <end position="97"/>
    </location>
</feature>
<organism evidence="2 3">
    <name type="scientific">Fasciola gigantica</name>
    <name type="common">Giant liver fluke</name>
    <dbReference type="NCBI Taxonomy" id="46835"/>
    <lineage>
        <taxon>Eukaryota</taxon>
        <taxon>Metazoa</taxon>
        <taxon>Spiralia</taxon>
        <taxon>Lophotrochozoa</taxon>
        <taxon>Platyhelminthes</taxon>
        <taxon>Trematoda</taxon>
        <taxon>Digenea</taxon>
        <taxon>Plagiorchiida</taxon>
        <taxon>Echinostomata</taxon>
        <taxon>Echinostomatoidea</taxon>
        <taxon>Fasciolidae</taxon>
        <taxon>Fasciola</taxon>
    </lineage>
</organism>
<evidence type="ECO:0000256" key="1">
    <source>
        <dbReference type="SAM" id="Phobius"/>
    </source>
</evidence>
<dbReference type="InterPro" id="IPR037177">
    <property type="entry name" value="DLC_sf"/>
</dbReference>
<dbReference type="GO" id="GO:0005868">
    <property type="term" value="C:cytoplasmic dynein complex"/>
    <property type="evidence" value="ECO:0007669"/>
    <property type="project" value="TreeGrafter"/>
</dbReference>
<dbReference type="PANTHER" id="PTHR11886">
    <property type="entry name" value="DYNEIN LIGHT CHAIN"/>
    <property type="match status" value="1"/>
</dbReference>
<accession>A0A504YKQ4</accession>
<keyword evidence="3" id="KW-1185">Reference proteome</keyword>
<dbReference type="Pfam" id="PF01221">
    <property type="entry name" value="Dynein_light"/>
    <property type="match status" value="1"/>
</dbReference>
<keyword evidence="1" id="KW-1133">Transmembrane helix</keyword>
<dbReference type="SMART" id="SM01375">
    <property type="entry name" value="Dynein_light"/>
    <property type="match status" value="1"/>
</dbReference>
<evidence type="ECO:0008006" key="4">
    <source>
        <dbReference type="Google" id="ProtNLM"/>
    </source>
</evidence>
<dbReference type="PANTHER" id="PTHR11886:SF35">
    <property type="entry name" value="DYNEIN LIGHT CHAIN"/>
    <property type="match status" value="1"/>
</dbReference>
<keyword evidence="1" id="KW-0812">Transmembrane</keyword>
<keyword evidence="1" id="KW-0472">Membrane</keyword>
<dbReference type="Gene3D" id="3.30.740.10">
    <property type="entry name" value="Protein Inhibitor Of Neuronal Nitric Oxide Synthase"/>
    <property type="match status" value="1"/>
</dbReference>